<proteinExistence type="predicted"/>
<name>A0A1I4B8R3_9PROT</name>
<dbReference type="Proteomes" id="UP000199473">
    <property type="component" value="Unassembled WGS sequence"/>
</dbReference>
<gene>
    <name evidence="1" type="ORF">SAMN02745775_10589</name>
</gene>
<evidence type="ECO:0008006" key="3">
    <source>
        <dbReference type="Google" id="ProtNLM"/>
    </source>
</evidence>
<sequence>MSGSITFTLIEDALTEAGEAVSGAVTTITGPIEVPQPAEVVDTAAVDVSDLIDDIADLPAPQAVADFIANLDDLNFARLEGLLDQLPPEYRGPDATGEVRTGLSDFLQIQVEVGAALSATARVVNTLGPDAIAMQVRGYDFAINEQYNDVESGFSAIKVLPADGGPMIFVIDGLEVGSIADTVAAVDLGGLQVRSAAFQAMIADAVEAQATLGRGVQFVGPSLGGAVAQVAAYEAAEALIAAGLPTAPGTVRLLTVDALGGRDAAEALNGGTLDPAVLNVINALNIRTEGDLISRIGSHVGETLSFQAVDANGSPIAVTAADAHVNVVSLLRTLPDPTLFNAGVRGAPEEVSGFALVANALGRGIADGYLAGGERDDPNALVPLQVPGEAALVNNNTLYRLDADSNGTLDLAVLTSQPVSQAIADLVL</sequence>
<dbReference type="SUPFAM" id="SSF53474">
    <property type="entry name" value="alpha/beta-Hydrolases"/>
    <property type="match status" value="1"/>
</dbReference>
<accession>A0A1I4B8R3</accession>
<dbReference type="InterPro" id="IPR029058">
    <property type="entry name" value="AB_hydrolase_fold"/>
</dbReference>
<protein>
    <recommendedName>
        <fullName evidence="3">Lipase (Class 3)</fullName>
    </recommendedName>
</protein>
<organism evidence="1 2">
    <name type="scientific">Falsiroseomonas stagni DSM 19981</name>
    <dbReference type="NCBI Taxonomy" id="1123062"/>
    <lineage>
        <taxon>Bacteria</taxon>
        <taxon>Pseudomonadati</taxon>
        <taxon>Pseudomonadota</taxon>
        <taxon>Alphaproteobacteria</taxon>
        <taxon>Acetobacterales</taxon>
        <taxon>Roseomonadaceae</taxon>
        <taxon>Falsiroseomonas</taxon>
    </lineage>
</organism>
<evidence type="ECO:0000313" key="1">
    <source>
        <dbReference type="EMBL" id="SFK65248.1"/>
    </source>
</evidence>
<reference evidence="1 2" key="1">
    <citation type="submission" date="2016-10" db="EMBL/GenBank/DDBJ databases">
        <authorList>
            <person name="de Groot N.N."/>
        </authorList>
    </citation>
    <scope>NUCLEOTIDE SEQUENCE [LARGE SCALE GENOMIC DNA]</scope>
    <source>
        <strain evidence="1 2">DSM 19981</strain>
    </source>
</reference>
<evidence type="ECO:0000313" key="2">
    <source>
        <dbReference type="Proteomes" id="UP000199473"/>
    </source>
</evidence>
<dbReference type="RefSeq" id="WP_092960621.1">
    <property type="nucleotide sequence ID" value="NZ_FOSQ01000005.1"/>
</dbReference>
<keyword evidence="2" id="KW-1185">Reference proteome</keyword>
<dbReference type="EMBL" id="FOSQ01000005">
    <property type="protein sequence ID" value="SFK65248.1"/>
    <property type="molecule type" value="Genomic_DNA"/>
</dbReference>
<dbReference type="AlphaFoldDB" id="A0A1I4B8R3"/>